<dbReference type="PANTHER" id="PTHR12369:SF5">
    <property type="entry name" value="HEXOSYLTRANSFERASE"/>
    <property type="match status" value="1"/>
</dbReference>
<evidence type="ECO:0000256" key="2">
    <source>
        <dbReference type="ARBA" id="ARBA00009239"/>
    </source>
</evidence>
<keyword evidence="7 9" id="KW-0333">Golgi apparatus</keyword>
<comment type="similarity">
    <text evidence="2 9">Belongs to the chondroitin N-acetylgalactosaminyltransferase family.</text>
</comment>
<comment type="subcellular location">
    <subcellularLocation>
        <location evidence="1 9">Golgi apparatus</location>
        <location evidence="1 9">Golgi stack membrane</location>
        <topology evidence="1 9">Single-pass type II membrane protein</topology>
    </subcellularLocation>
</comment>
<dbReference type="GO" id="GO:0008376">
    <property type="term" value="F:acetylgalactosaminyltransferase activity"/>
    <property type="evidence" value="ECO:0007669"/>
    <property type="project" value="InterPro"/>
</dbReference>
<evidence type="ECO:0000259" key="10">
    <source>
        <dbReference type="PROSITE" id="PS51820"/>
    </source>
</evidence>
<dbReference type="InterPro" id="IPR008428">
    <property type="entry name" value="Chond_GalNAc"/>
</dbReference>
<reference evidence="12" key="1">
    <citation type="journal article" date="2017" name="bioRxiv">
        <title>Comparative analysis of the genomes of Stylophora pistillata and Acropora digitifera provides evidence for extensive differences between species of corals.</title>
        <authorList>
            <person name="Voolstra C.R."/>
            <person name="Li Y."/>
            <person name="Liew Y.J."/>
            <person name="Baumgarten S."/>
            <person name="Zoccola D."/>
            <person name="Flot J.-F."/>
            <person name="Tambutte S."/>
            <person name="Allemand D."/>
            <person name="Aranda M."/>
        </authorList>
    </citation>
    <scope>NUCLEOTIDE SEQUENCE [LARGE SCALE GENOMIC DNA]</scope>
</reference>
<dbReference type="InterPro" id="IPR051227">
    <property type="entry name" value="CS_glycosyltransferase"/>
</dbReference>
<dbReference type="AlphaFoldDB" id="A0A2B4RQ88"/>
<feature type="transmembrane region" description="Helical" evidence="9">
    <location>
        <begin position="12"/>
        <end position="31"/>
    </location>
</feature>
<proteinExistence type="inferred from homology"/>
<evidence type="ECO:0000313" key="12">
    <source>
        <dbReference type="Proteomes" id="UP000225706"/>
    </source>
</evidence>
<name>A0A2B4RQ88_STYPI</name>
<dbReference type="SUPFAM" id="SSF53448">
    <property type="entry name" value="Nucleotide-diphospho-sugar transferases"/>
    <property type="match status" value="1"/>
</dbReference>
<evidence type="ECO:0000256" key="4">
    <source>
        <dbReference type="ARBA" id="ARBA00022692"/>
    </source>
</evidence>
<organism evidence="11 12">
    <name type="scientific">Stylophora pistillata</name>
    <name type="common">Smooth cauliflower coral</name>
    <dbReference type="NCBI Taxonomy" id="50429"/>
    <lineage>
        <taxon>Eukaryota</taxon>
        <taxon>Metazoa</taxon>
        <taxon>Cnidaria</taxon>
        <taxon>Anthozoa</taxon>
        <taxon>Hexacorallia</taxon>
        <taxon>Scleractinia</taxon>
        <taxon>Astrocoeniina</taxon>
        <taxon>Pocilloporidae</taxon>
        <taxon>Stylophora</taxon>
    </lineage>
</organism>
<comment type="caution">
    <text evidence="11">The sequence shown here is derived from an EMBL/GenBank/DDBJ whole genome shotgun (WGS) entry which is preliminary data.</text>
</comment>
<keyword evidence="12" id="KW-1185">Reference proteome</keyword>
<feature type="domain" description="PA14" evidence="10">
    <location>
        <begin position="115"/>
        <end position="274"/>
    </location>
</feature>
<gene>
    <name evidence="11" type="primary">B4galnt4</name>
    <name evidence="11" type="ORF">AWC38_SpisGene16899</name>
</gene>
<evidence type="ECO:0000256" key="5">
    <source>
        <dbReference type="ARBA" id="ARBA00022968"/>
    </source>
</evidence>
<sequence>MFTKIRRRFRRLYACQWLSGIIFFLVFALVVRHKRQQSVQFSRTSTSKYWQATRNTASSKSAYIDGRVRDWGGVKPTLIENDVRFHIVEKMEDARLDINVKRGEIAKISDVNSRIYRGHVNVHLWRGLCCPKVNSLRQYPLFPCLPHERFLRHTINSGPLGTWYGQRIMGFVHPPITGNFTFHLNAHVFAELWLGKERNAMDVELVAKIAIENTKHSSATPVSHTSRKIYLEKEGKYFFDVLHVMNGGMMSRDHVNVTWLVPGSQAFTKISSEFLTPLLQDESSFLNHEAFLERNDLLRAPSSVIDSEMNDVDSGEGDEDYEGIEIPGKHNKPSNQFSSYFGEDFNIENQYDLLTFDQLPDVSQEILYVFPSCTYEPTYAKKRTFKRFEGIWQTHFSSVFPDDGTKEFICIENRLKRDCDGNSFITEDEILEIIRTFTKTIEEKYPKKYNLKAIVNVEKTQDTLRGNRYLLELIFRERARNTIVKLSEFVYKFNNSSRLCKPAGITWNRNVTINVILTVKNQGNWAQHFIHEMSRITKETREDHVNIIVVDYENKDIDIEESLRQSSLTNYRVLKRSGAFHKTEAIQSADSTITDPHSIVLLFDLHLRTPTSFFSAIRKHTVEGRMAFTPVLFRLTFCGRPLTKTTQSKGYWETFGFGIFSIFKSDWDRFGGMNVRDFRDKWGGEDWEMIDRVLALGLEVERLRMPGFYHFYHSRDRMWDKS</sequence>
<keyword evidence="8 9" id="KW-0472">Membrane</keyword>
<evidence type="ECO:0000256" key="9">
    <source>
        <dbReference type="RuleBase" id="RU364016"/>
    </source>
</evidence>
<evidence type="ECO:0000256" key="7">
    <source>
        <dbReference type="ARBA" id="ARBA00023034"/>
    </source>
</evidence>
<dbReference type="OrthoDB" id="5971499at2759"/>
<evidence type="ECO:0000313" key="11">
    <source>
        <dbReference type="EMBL" id="PFX18710.1"/>
    </source>
</evidence>
<evidence type="ECO:0000256" key="6">
    <source>
        <dbReference type="ARBA" id="ARBA00022989"/>
    </source>
</evidence>
<keyword evidence="3 9" id="KW-0808">Transferase</keyword>
<dbReference type="InterPro" id="IPR029044">
    <property type="entry name" value="Nucleotide-diphossugar_trans"/>
</dbReference>
<keyword evidence="4 9" id="KW-0812">Transmembrane</keyword>
<evidence type="ECO:0000256" key="8">
    <source>
        <dbReference type="ARBA" id="ARBA00023136"/>
    </source>
</evidence>
<dbReference type="InterPro" id="IPR037524">
    <property type="entry name" value="PA14/GLEYA"/>
</dbReference>
<dbReference type="PROSITE" id="PS51820">
    <property type="entry name" value="PA14"/>
    <property type="match status" value="1"/>
</dbReference>
<dbReference type="Gene3D" id="3.90.550.10">
    <property type="entry name" value="Spore Coat Polysaccharide Biosynthesis Protein SpsA, Chain A"/>
    <property type="match status" value="1"/>
</dbReference>
<evidence type="ECO:0000256" key="3">
    <source>
        <dbReference type="ARBA" id="ARBA00022679"/>
    </source>
</evidence>
<dbReference type="EMBL" id="LSMT01000396">
    <property type="protein sequence ID" value="PFX18710.1"/>
    <property type="molecule type" value="Genomic_DNA"/>
</dbReference>
<evidence type="ECO:0000256" key="1">
    <source>
        <dbReference type="ARBA" id="ARBA00004447"/>
    </source>
</evidence>
<dbReference type="GO" id="GO:0032580">
    <property type="term" value="C:Golgi cisterna membrane"/>
    <property type="evidence" value="ECO:0007669"/>
    <property type="project" value="UniProtKB-SubCell"/>
</dbReference>
<keyword evidence="5 9" id="KW-0735">Signal-anchor</keyword>
<keyword evidence="6 9" id="KW-1133">Transmembrane helix</keyword>
<dbReference type="Pfam" id="PF05679">
    <property type="entry name" value="CHGN"/>
    <property type="match status" value="1"/>
</dbReference>
<accession>A0A2B4RQ88</accession>
<dbReference type="Proteomes" id="UP000225706">
    <property type="component" value="Unassembled WGS sequence"/>
</dbReference>
<protein>
    <recommendedName>
        <fullName evidence="9">Hexosyltransferase</fullName>
        <ecNumber evidence="9">2.4.1.-</ecNumber>
    </recommendedName>
</protein>
<dbReference type="EC" id="2.4.1.-" evidence="9"/>
<dbReference type="PANTHER" id="PTHR12369">
    <property type="entry name" value="CHONDROITIN SYNTHASE"/>
    <property type="match status" value="1"/>
</dbReference>